<protein>
    <submittedName>
        <fullName evidence="1">Uncharacterized protein</fullName>
    </submittedName>
</protein>
<comment type="caution">
    <text evidence="1">The sequence shown here is derived from an EMBL/GenBank/DDBJ whole genome shotgun (WGS) entry which is preliminary data.</text>
</comment>
<evidence type="ECO:0000313" key="1">
    <source>
        <dbReference type="EMBL" id="KAJ4446453.1"/>
    </source>
</evidence>
<sequence length="91" mass="10107">MHTIQRRPQTNRTGRKIEEVAMLVRADRFQSVDDLSAPAGTSHGTCHKILSDDLNMSLGTQHSVPRVLTQDHVTIVILEAVVIVSSSETFR</sequence>
<proteinExistence type="predicted"/>
<reference evidence="1 2" key="1">
    <citation type="journal article" date="2022" name="Allergy">
        <title>Genome assembly and annotation of Periplaneta americana reveal a comprehensive cockroach allergen profile.</title>
        <authorList>
            <person name="Wang L."/>
            <person name="Xiong Q."/>
            <person name="Saelim N."/>
            <person name="Wang L."/>
            <person name="Nong W."/>
            <person name="Wan A.T."/>
            <person name="Shi M."/>
            <person name="Liu X."/>
            <person name="Cao Q."/>
            <person name="Hui J.H.L."/>
            <person name="Sookrung N."/>
            <person name="Leung T.F."/>
            <person name="Tungtrongchitr A."/>
            <person name="Tsui S.K.W."/>
        </authorList>
    </citation>
    <scope>NUCLEOTIDE SEQUENCE [LARGE SCALE GENOMIC DNA]</scope>
    <source>
        <strain evidence="1">PWHHKU_190912</strain>
    </source>
</reference>
<accession>A0ABQ8TJK8</accession>
<organism evidence="1 2">
    <name type="scientific">Periplaneta americana</name>
    <name type="common">American cockroach</name>
    <name type="synonym">Blatta americana</name>
    <dbReference type="NCBI Taxonomy" id="6978"/>
    <lineage>
        <taxon>Eukaryota</taxon>
        <taxon>Metazoa</taxon>
        <taxon>Ecdysozoa</taxon>
        <taxon>Arthropoda</taxon>
        <taxon>Hexapoda</taxon>
        <taxon>Insecta</taxon>
        <taxon>Pterygota</taxon>
        <taxon>Neoptera</taxon>
        <taxon>Polyneoptera</taxon>
        <taxon>Dictyoptera</taxon>
        <taxon>Blattodea</taxon>
        <taxon>Blattoidea</taxon>
        <taxon>Blattidae</taxon>
        <taxon>Blattinae</taxon>
        <taxon>Periplaneta</taxon>
    </lineage>
</organism>
<gene>
    <name evidence="1" type="ORF">ANN_13149</name>
</gene>
<dbReference type="Proteomes" id="UP001148838">
    <property type="component" value="Unassembled WGS sequence"/>
</dbReference>
<dbReference type="EMBL" id="JAJSOF020000009">
    <property type="protein sequence ID" value="KAJ4446453.1"/>
    <property type="molecule type" value="Genomic_DNA"/>
</dbReference>
<evidence type="ECO:0000313" key="2">
    <source>
        <dbReference type="Proteomes" id="UP001148838"/>
    </source>
</evidence>
<keyword evidence="2" id="KW-1185">Reference proteome</keyword>
<name>A0ABQ8TJK8_PERAM</name>